<reference evidence="7 8" key="1">
    <citation type="journal article" date="2015" name="Proc. Natl. Acad. Sci. U.S.A.">
        <title>Expanded metabolic versatility of ubiquitous nitrite-oxidizing bacteria from the genus Nitrospira.</title>
        <authorList>
            <person name="Koch H."/>
            <person name="Lucker S."/>
            <person name="Albertsen M."/>
            <person name="Kitzinger K."/>
            <person name="Herbold C."/>
            <person name="Spieck E."/>
            <person name="Nielsen P.H."/>
            <person name="Wagner M."/>
            <person name="Daims H."/>
        </authorList>
    </citation>
    <scope>NUCLEOTIDE SEQUENCE [LARGE SCALE GENOMIC DNA]</scope>
    <source>
        <strain evidence="7 8">NSP M-1</strain>
    </source>
</reference>
<dbReference type="AlphaFoldDB" id="A0A0K2GD30"/>
<accession>A0A0K2GD30</accession>
<evidence type="ECO:0000256" key="3">
    <source>
        <dbReference type="ARBA" id="ARBA00022833"/>
    </source>
</evidence>
<dbReference type="Pfam" id="PF01258">
    <property type="entry name" value="zf-dskA_traR"/>
    <property type="match status" value="1"/>
</dbReference>
<dbReference type="STRING" id="42253.NITMOv2_2359"/>
<evidence type="ECO:0000256" key="5">
    <source>
        <dbReference type="SAM" id="MobiDB-lite"/>
    </source>
</evidence>
<dbReference type="EMBL" id="CP011801">
    <property type="protein sequence ID" value="ALA58774.1"/>
    <property type="molecule type" value="Genomic_DNA"/>
</dbReference>
<dbReference type="OrthoDB" id="9803742at2"/>
<evidence type="ECO:0000256" key="1">
    <source>
        <dbReference type="ARBA" id="ARBA00022723"/>
    </source>
</evidence>
<keyword evidence="8" id="KW-1185">Reference proteome</keyword>
<keyword evidence="2" id="KW-0863">Zinc-finger</keyword>
<gene>
    <name evidence="7" type="ORF">NITMOv2_2359</name>
</gene>
<dbReference type="PATRIC" id="fig|42253.5.peg.2324"/>
<evidence type="ECO:0000313" key="8">
    <source>
        <dbReference type="Proteomes" id="UP000069205"/>
    </source>
</evidence>
<keyword evidence="1" id="KW-0479">Metal-binding</keyword>
<dbReference type="RefSeq" id="WP_053379883.1">
    <property type="nucleotide sequence ID" value="NZ_CP011801.1"/>
</dbReference>
<organism evidence="7 8">
    <name type="scientific">Nitrospira moscoviensis</name>
    <dbReference type="NCBI Taxonomy" id="42253"/>
    <lineage>
        <taxon>Bacteria</taxon>
        <taxon>Pseudomonadati</taxon>
        <taxon>Nitrospirota</taxon>
        <taxon>Nitrospiria</taxon>
        <taxon>Nitrospirales</taxon>
        <taxon>Nitrospiraceae</taxon>
        <taxon>Nitrospira</taxon>
    </lineage>
</organism>
<sequence>MSRTADDQRTEGLRRMLLERRQAVQQEIDRSLAAYREGQSRLRDESVPDSEDMSLRSSTADQRISLLESRNRVRDQIDEALRRLDEGLYGICENCGTPIGEARLQALPFARRCVACQEQAELLEQIERREVRKEI</sequence>
<evidence type="ECO:0000313" key="7">
    <source>
        <dbReference type="EMBL" id="ALA58774.1"/>
    </source>
</evidence>
<keyword evidence="3" id="KW-0862">Zinc</keyword>
<protein>
    <submittedName>
        <fullName evidence="7">RNA polymerase-binding transcription factor DksA</fullName>
    </submittedName>
</protein>
<feature type="domain" description="Zinc finger DksA/TraR C4-type" evidence="6">
    <location>
        <begin position="87"/>
        <end position="121"/>
    </location>
</feature>
<dbReference type="PANTHER" id="PTHR33823">
    <property type="entry name" value="RNA POLYMERASE-BINDING TRANSCRIPTION FACTOR DKSA-RELATED"/>
    <property type="match status" value="1"/>
</dbReference>
<dbReference type="InterPro" id="IPR020458">
    <property type="entry name" value="Znf_DskA_TraR_CS"/>
</dbReference>
<dbReference type="InterPro" id="IPR037187">
    <property type="entry name" value="DnaK_N"/>
</dbReference>
<dbReference type="SUPFAM" id="SSF109635">
    <property type="entry name" value="DnaK suppressor protein DksA, alpha-hairpin domain"/>
    <property type="match status" value="1"/>
</dbReference>
<dbReference type="PANTHER" id="PTHR33823:SF4">
    <property type="entry name" value="GENERAL STRESS PROTEIN 16O"/>
    <property type="match status" value="1"/>
</dbReference>
<dbReference type="Gene3D" id="1.20.120.910">
    <property type="entry name" value="DksA, coiled-coil domain"/>
    <property type="match status" value="1"/>
</dbReference>
<name>A0A0K2GD30_NITMO</name>
<evidence type="ECO:0000256" key="4">
    <source>
        <dbReference type="PROSITE-ProRule" id="PRU00510"/>
    </source>
</evidence>
<evidence type="ECO:0000256" key="2">
    <source>
        <dbReference type="ARBA" id="ARBA00022771"/>
    </source>
</evidence>
<dbReference type="KEGG" id="nmv:NITMOv2_2359"/>
<dbReference type="PROSITE" id="PS51128">
    <property type="entry name" value="ZF_DKSA_2"/>
    <property type="match status" value="1"/>
</dbReference>
<dbReference type="PROSITE" id="PS01102">
    <property type="entry name" value="ZF_DKSA_1"/>
    <property type="match status" value="1"/>
</dbReference>
<feature type="zinc finger region" description="dksA C4-type" evidence="4">
    <location>
        <begin position="92"/>
        <end position="116"/>
    </location>
</feature>
<dbReference type="Proteomes" id="UP000069205">
    <property type="component" value="Chromosome"/>
</dbReference>
<proteinExistence type="predicted"/>
<dbReference type="InterPro" id="IPR000962">
    <property type="entry name" value="Znf_DskA_TraR"/>
</dbReference>
<evidence type="ECO:0000259" key="6">
    <source>
        <dbReference type="Pfam" id="PF01258"/>
    </source>
</evidence>
<dbReference type="GO" id="GO:0008270">
    <property type="term" value="F:zinc ion binding"/>
    <property type="evidence" value="ECO:0007669"/>
    <property type="project" value="UniProtKB-KW"/>
</dbReference>
<feature type="region of interest" description="Disordered" evidence="5">
    <location>
        <begin position="39"/>
        <end position="59"/>
    </location>
</feature>
<dbReference type="SUPFAM" id="SSF57716">
    <property type="entry name" value="Glucocorticoid receptor-like (DNA-binding domain)"/>
    <property type="match status" value="1"/>
</dbReference>